<dbReference type="Gene3D" id="2.70.98.30">
    <property type="entry name" value="Golgi alpha-mannosidase II, domain 4"/>
    <property type="match status" value="1"/>
</dbReference>
<proteinExistence type="predicted"/>
<reference evidence="3 4" key="1">
    <citation type="submission" date="2022-09" db="EMBL/GenBank/DDBJ databases">
        <title>Genome sequencing of Flavivirga sp. MEBiC05379.</title>
        <authorList>
            <person name="Oh H.-M."/>
            <person name="Kwon K.K."/>
            <person name="Park M.J."/>
            <person name="Yang S.-H."/>
        </authorList>
    </citation>
    <scope>NUCLEOTIDE SEQUENCE [LARGE SCALE GENOMIC DNA]</scope>
    <source>
        <strain evidence="3 4">MEBiC05379</strain>
    </source>
</reference>
<evidence type="ECO:0000259" key="2">
    <source>
        <dbReference type="Pfam" id="PF07748"/>
    </source>
</evidence>
<dbReference type="Gene3D" id="2.60.40.1180">
    <property type="entry name" value="Golgi alpha-mannosidase II"/>
    <property type="match status" value="1"/>
</dbReference>
<dbReference type="InterPro" id="IPR000602">
    <property type="entry name" value="Glyco_hydro_38_N"/>
</dbReference>
<organism evidence="3 4">
    <name type="scientific">Flavivirga spongiicola</name>
    <dbReference type="NCBI Taxonomy" id="421621"/>
    <lineage>
        <taxon>Bacteria</taxon>
        <taxon>Pseudomonadati</taxon>
        <taxon>Bacteroidota</taxon>
        <taxon>Flavobacteriia</taxon>
        <taxon>Flavobacteriales</taxon>
        <taxon>Flavobacteriaceae</taxon>
        <taxon>Flavivirga</taxon>
    </lineage>
</organism>
<sequence>MNNKISILTLGICALMLNISCNFNKTEKIKGETNVAVDDSGELENKITNNLTGNVSTDFFNMPEDKRLTTIINDSITCVTQPYFKYHENGKAGREIKLVFKENTYTGKLKVALTSKKNKKRYVLDLVKEVDEYSLLLEEGLSVNQDDVIDISIKIGDTSISKKITVPKKRLWTVYLYPHSHIDIGYTNTQKNCEIIHTRNLVNGIKLGEKTANYPKGSQYLWNPEGLWPVERYLNKASEEEKKMIIEGVQKGYLRLDAGYANIMTSDTNGEELIEYLKFGKKYEKLTGKPIETLVQVDVPGMTWGVVPVASKMGIKYCLSFNNGYDRVGRSTLHSFKPFWWSDVTGKNKMLFLQAGSYNPGALIKGHKFWPKMAGQTDPSKLLQIVKTENPRENFVEPYINKILPQLEASDYYPYDIFVMSWAMADNTPIDADLPDAVKSWNEEYAYPKLVIAGATDILKTFERKYGDDLPELKGDFTEHWTDGLGTAARQTAINRETKERLLQAETLWTMLKPTIPVNREKFDEAWRNVILGTEHTWCYMVPDQQPLSGEILDVKFDHFEKSKKFSQELLLEALDAVAKKDSEVFGVFNTLSWNRSGVVKVPAGQSKNYNSVLNEKGVFVESQKLSTGELLFYVKNIPAYGTKKYRLTRTDKKASEILAKENVLDNGIVKVTIDNETGDISSIVRDGEEFVKQGSGFSVNNYKYLKGNDSPDKAFGTSNSAYSIKENGPLVATIVVESDAEGANKLIREVTVIKNEPYIEINNIVDKIDIKDKEGVHFGFAFNMKNPKMVADIPWGKIEIDKEQLLGANRNWITVRRWVDISEGTKSVAWTSLDVPVFEVGDIRANIIGSASESKEWVPKLEPNGIIYSWAMNNHWHTNFQLSQKGRHSFKYAILPYNTESNIALANHFGNEQFQPLVVSAIEKGVDETSLLEIIGNPLVFSTVFKTSEDGKSALIRLRSLSDRDELVDLDWKSKKPSGVYSYNMRNGNQGEHLKGKITVPALDFLTLKVVW</sequence>
<evidence type="ECO:0000259" key="1">
    <source>
        <dbReference type="Pfam" id="PF01074"/>
    </source>
</evidence>
<dbReference type="SUPFAM" id="SSF88713">
    <property type="entry name" value="Glycoside hydrolase/deacetylase"/>
    <property type="match status" value="1"/>
</dbReference>
<gene>
    <name evidence="3" type="ORF">N1F79_06810</name>
</gene>
<evidence type="ECO:0000313" key="4">
    <source>
        <dbReference type="Proteomes" id="UP001337305"/>
    </source>
</evidence>
<evidence type="ECO:0000313" key="3">
    <source>
        <dbReference type="EMBL" id="MEF3832833.1"/>
    </source>
</evidence>
<dbReference type="Proteomes" id="UP001337305">
    <property type="component" value="Unassembled WGS sequence"/>
</dbReference>
<feature type="domain" description="Glycoside hydrolase family 38 N-terminal" evidence="1">
    <location>
        <begin position="173"/>
        <end position="469"/>
    </location>
</feature>
<dbReference type="InterPro" id="IPR027291">
    <property type="entry name" value="Glyco_hydro_38_N_sf"/>
</dbReference>
<dbReference type="RefSeq" id="WP_303305201.1">
    <property type="nucleotide sequence ID" value="NZ_JAODOP010000004.1"/>
</dbReference>
<dbReference type="InterPro" id="IPR011013">
    <property type="entry name" value="Gal_mutarotase_sf_dom"/>
</dbReference>
<dbReference type="CDD" id="cd10791">
    <property type="entry name" value="GH38N_AMII_like_1"/>
    <property type="match status" value="1"/>
</dbReference>
<dbReference type="Gene3D" id="3.20.110.10">
    <property type="entry name" value="Glycoside hydrolase 38, N terminal domain"/>
    <property type="match status" value="1"/>
</dbReference>
<protein>
    <recommendedName>
        <fullName evidence="5">Glycosyl hydrolase</fullName>
    </recommendedName>
</protein>
<dbReference type="Pfam" id="PF07748">
    <property type="entry name" value="Glyco_hydro_38C"/>
    <property type="match status" value="1"/>
</dbReference>
<dbReference type="EMBL" id="JAODOP010000004">
    <property type="protein sequence ID" value="MEF3832833.1"/>
    <property type="molecule type" value="Genomic_DNA"/>
</dbReference>
<dbReference type="SUPFAM" id="SSF74650">
    <property type="entry name" value="Galactose mutarotase-like"/>
    <property type="match status" value="1"/>
</dbReference>
<accession>A0ABU7XQ31</accession>
<keyword evidence="4" id="KW-1185">Reference proteome</keyword>
<dbReference type="PANTHER" id="PTHR46017:SF1">
    <property type="entry name" value="ALPHA-MANNOSIDASE 2C1"/>
    <property type="match status" value="1"/>
</dbReference>
<feature type="domain" description="Glycosyl hydrolase family 38 C-terminal" evidence="2">
    <location>
        <begin position="665"/>
        <end position="830"/>
    </location>
</feature>
<dbReference type="PANTHER" id="PTHR46017">
    <property type="entry name" value="ALPHA-MANNOSIDASE 2C1"/>
    <property type="match status" value="1"/>
</dbReference>
<evidence type="ECO:0008006" key="5">
    <source>
        <dbReference type="Google" id="ProtNLM"/>
    </source>
</evidence>
<dbReference type="InterPro" id="IPR011682">
    <property type="entry name" value="Glyco_hydro_38_C"/>
</dbReference>
<dbReference type="Pfam" id="PF01074">
    <property type="entry name" value="Glyco_hydro_38N"/>
    <property type="match status" value="1"/>
</dbReference>
<dbReference type="InterPro" id="IPR011330">
    <property type="entry name" value="Glyco_hydro/deAcase_b/a-brl"/>
</dbReference>
<name>A0ABU7XQ31_9FLAO</name>
<dbReference type="InterPro" id="IPR013780">
    <property type="entry name" value="Glyco_hydro_b"/>
</dbReference>
<comment type="caution">
    <text evidence="3">The sequence shown here is derived from an EMBL/GenBank/DDBJ whole genome shotgun (WGS) entry which is preliminary data.</text>
</comment>